<gene>
    <name evidence="2" type="ORF">UFOPK1683_00364</name>
</gene>
<dbReference type="GO" id="GO:0006508">
    <property type="term" value="P:proteolysis"/>
    <property type="evidence" value="ECO:0007669"/>
    <property type="project" value="InterPro"/>
</dbReference>
<evidence type="ECO:0000259" key="1">
    <source>
        <dbReference type="Pfam" id="PF02557"/>
    </source>
</evidence>
<feature type="domain" description="D-alanyl-D-alanine carboxypeptidase-like core" evidence="1">
    <location>
        <begin position="101"/>
        <end position="198"/>
    </location>
</feature>
<dbReference type="AlphaFoldDB" id="A0A6J6DMF3"/>
<dbReference type="InterPro" id="IPR052179">
    <property type="entry name" value="DD-CPase-like"/>
</dbReference>
<reference evidence="2" key="1">
    <citation type="submission" date="2020-05" db="EMBL/GenBank/DDBJ databases">
        <authorList>
            <person name="Chiriac C."/>
            <person name="Salcher M."/>
            <person name="Ghai R."/>
            <person name="Kavagutti S V."/>
        </authorList>
    </citation>
    <scope>NUCLEOTIDE SEQUENCE</scope>
</reference>
<evidence type="ECO:0000313" key="2">
    <source>
        <dbReference type="EMBL" id="CAB4565302.1"/>
    </source>
</evidence>
<dbReference type="InterPro" id="IPR009045">
    <property type="entry name" value="Zn_M74/Hedgehog-like"/>
</dbReference>
<dbReference type="SUPFAM" id="SSF55166">
    <property type="entry name" value="Hedgehog/DD-peptidase"/>
    <property type="match status" value="1"/>
</dbReference>
<dbReference type="InterPro" id="IPR003709">
    <property type="entry name" value="VanY-like_core_dom"/>
</dbReference>
<dbReference type="Pfam" id="PF02557">
    <property type="entry name" value="VanY"/>
    <property type="match status" value="1"/>
</dbReference>
<sequence length="226" mass="24679">MAWVHRRLLLKNESVAVTLIALSLVLGFLAVVEVSNSQNRDSGLGVQSEPIVPVSVNLSCFDTVTAIVEVVQDEICPTGLISLGNSALQQITDSQSVTTEIHPILLQRFNAAYLSAKKDGVNLYITSGFRTLSRQELLFEKAVKKYGSESEAAKWVLPAPFSHHPQGLAIDVNYPGDRPGAKWLELNGSRFGVCRVYANEWWHFEGVIAPGEACPPLAPNALVDLR</sequence>
<dbReference type="GO" id="GO:0008233">
    <property type="term" value="F:peptidase activity"/>
    <property type="evidence" value="ECO:0007669"/>
    <property type="project" value="InterPro"/>
</dbReference>
<dbReference type="PANTHER" id="PTHR34385">
    <property type="entry name" value="D-ALANYL-D-ALANINE CARBOXYPEPTIDASE"/>
    <property type="match status" value="1"/>
</dbReference>
<proteinExistence type="predicted"/>
<name>A0A6J6DMF3_9ZZZZ</name>
<dbReference type="Gene3D" id="3.30.1380.10">
    <property type="match status" value="1"/>
</dbReference>
<protein>
    <submittedName>
        <fullName evidence="2">Unannotated protein</fullName>
    </submittedName>
</protein>
<accession>A0A6J6DMF3</accession>
<dbReference type="EMBL" id="CAEZTL010000021">
    <property type="protein sequence ID" value="CAB4565302.1"/>
    <property type="molecule type" value="Genomic_DNA"/>
</dbReference>
<dbReference type="PANTHER" id="PTHR34385:SF1">
    <property type="entry name" value="PEPTIDOGLYCAN L-ALANYL-D-GLUTAMATE ENDOPEPTIDASE CWLK"/>
    <property type="match status" value="1"/>
</dbReference>
<organism evidence="2">
    <name type="scientific">freshwater metagenome</name>
    <dbReference type="NCBI Taxonomy" id="449393"/>
    <lineage>
        <taxon>unclassified sequences</taxon>
        <taxon>metagenomes</taxon>
        <taxon>ecological metagenomes</taxon>
    </lineage>
</organism>